<dbReference type="GO" id="GO:0042910">
    <property type="term" value="F:xenobiotic transmembrane transporter activity"/>
    <property type="evidence" value="ECO:0007669"/>
    <property type="project" value="TreeGrafter"/>
</dbReference>
<reference evidence="10" key="1">
    <citation type="submission" date="2016-10" db="EMBL/GenBank/DDBJ databases">
        <authorList>
            <person name="Varghese N."/>
            <person name="Submissions S."/>
        </authorList>
    </citation>
    <scope>NUCLEOTIDE SEQUENCE [LARGE SCALE GENOMIC DNA]</scope>
    <source>
        <strain evidence="10">DSM 11578</strain>
    </source>
</reference>
<keyword evidence="6 8" id="KW-1133">Transmembrane helix</keyword>
<feature type="transmembrane region" description="Helical" evidence="8">
    <location>
        <begin position="389"/>
        <end position="411"/>
    </location>
</feature>
<evidence type="ECO:0000256" key="3">
    <source>
        <dbReference type="ARBA" id="ARBA00022448"/>
    </source>
</evidence>
<name>A0A1I3ZCC3_9GAMM</name>
<feature type="transmembrane region" description="Helical" evidence="8">
    <location>
        <begin position="516"/>
        <end position="542"/>
    </location>
</feature>
<keyword evidence="10" id="KW-1185">Reference proteome</keyword>
<keyword evidence="7 8" id="KW-0472">Membrane</keyword>
<proteinExistence type="inferred from homology"/>
<feature type="transmembrane region" description="Helical" evidence="8">
    <location>
        <begin position="337"/>
        <end position="353"/>
    </location>
</feature>
<dbReference type="GO" id="GO:0005886">
    <property type="term" value="C:plasma membrane"/>
    <property type="evidence" value="ECO:0007669"/>
    <property type="project" value="UniProtKB-SubCell"/>
</dbReference>
<evidence type="ECO:0000256" key="6">
    <source>
        <dbReference type="ARBA" id="ARBA00022989"/>
    </source>
</evidence>
<dbReference type="InterPro" id="IPR001036">
    <property type="entry name" value="Acrflvin-R"/>
</dbReference>
<feature type="transmembrane region" description="Helical" evidence="8">
    <location>
        <begin position="861"/>
        <end position="880"/>
    </location>
</feature>
<dbReference type="SUPFAM" id="SSF82866">
    <property type="entry name" value="Multidrug efflux transporter AcrB transmembrane domain"/>
    <property type="match status" value="2"/>
</dbReference>
<feature type="transmembrane region" description="Helical" evidence="8">
    <location>
        <begin position="464"/>
        <end position="495"/>
    </location>
</feature>
<evidence type="ECO:0000256" key="4">
    <source>
        <dbReference type="ARBA" id="ARBA00022475"/>
    </source>
</evidence>
<feature type="transmembrane region" description="Helical" evidence="8">
    <location>
        <begin position="12"/>
        <end position="30"/>
    </location>
</feature>
<dbReference type="AlphaFoldDB" id="A0A1I3ZCC3"/>
<dbReference type="RefSeq" id="WP_091714065.1">
    <property type="nucleotide sequence ID" value="NZ_FOSH01000010.1"/>
</dbReference>
<dbReference type="Proteomes" id="UP000198924">
    <property type="component" value="Unassembled WGS sequence"/>
</dbReference>
<keyword evidence="4" id="KW-1003">Cell membrane</keyword>
<evidence type="ECO:0000313" key="9">
    <source>
        <dbReference type="EMBL" id="SFK41540.1"/>
    </source>
</evidence>
<evidence type="ECO:0000256" key="2">
    <source>
        <dbReference type="ARBA" id="ARBA00010942"/>
    </source>
</evidence>
<dbReference type="OrthoDB" id="9758757at2"/>
<sequence>MDRLIRFSLTQRLMMLILVVVLIGFGWKAFNDTPIDAFPDVSTTQVKIILKAPGMTPEEVESRITALVEVEMLGIPKQRMLRSVVKYGLTDITVDFEEGTDIYWARQQVAERLSAIKDTLPSDIQGGLAPLTTPLGEMFMFTVNSPTLNLMQRRELLDWVIRPALRSVEGVADVNSLGGYVKTFEIIPDLAKLAALNISLADIQQALENNNRNDGAGRIDEGEEVLLVRAQGSLQNLDDIKRLVVKSDANEPVLLSQVAECRIGSLTRYGAVSANGQGEAVQGLVLGLRGANAKKVVAGIEKRLAELQPSLPDDVTIDVFYNRGELVADAIHGVNKALIEAVVLVLVFLLLFLGDIRAAIVVALVLPLSAMITFIMMRQFGLSANLMSLGGLTIAIGMLVDAAVVVVENIVSQLADKSRAAVLPRLHLIYRAVKNVSVPVTSGIIIIVIVFLPLLTLQGLEGKLFIPVALTIVFALAGSLVLSLTVIPVLASFLLKHVSHDEPLLPRLLKRLYSPVLAWSLDHTKSVVMIALLLLAFAAVLYTQVGKAFMPVMDEGDLIVQLEKLPSITLEQSVALDKRVQQALLKNVPEITGVVARTGADELGLDPMGLNETDMFLILKPREQWQVATKEALKLKIRQVLEQFPGLNYGFTQPIEMRVSEMLTGVRGDLAIKIFGEDGDTLNELAKQVVQVVSGIQGAEDVITSQNDGAQYYQIDLNALTLGRLGLSVEDVLPQLRMLIQGSQVGTIYQGARRYPLVIQGERNLQKMASLFAHARLNVTGNRQVQISDLATLKRVEGPVSIRREQGQRMTVVVANVADRDLVSFVEEAQAKVAKDIKLPSGYQFSWGGQFENQQRAAKRLMVVIPVALSLIFLLLFSTFRSLRQAILVMSNVPFAMVGGITALWLTGEYLSVPASVGFIALLGIAVLNGVVMVSYFNELLDTGMAVDDVVREGAMRRLRPVMMTATIAAFGLVPLLFASGPGSEIQRPLAIVVIGGLVSATLLTLVLLPLLFRRFGVAK</sequence>
<dbReference type="PRINTS" id="PR00702">
    <property type="entry name" value="ACRIFLAVINRP"/>
</dbReference>
<accession>A0A1I3ZCC3</accession>
<dbReference type="InterPro" id="IPR027463">
    <property type="entry name" value="AcrB_DN_DC_subdom"/>
</dbReference>
<dbReference type="SUPFAM" id="SSF82693">
    <property type="entry name" value="Multidrug efflux transporter AcrB pore domain, PN1, PN2, PC1 and PC2 subdomains"/>
    <property type="match status" value="3"/>
</dbReference>
<gene>
    <name evidence="9" type="ORF">SAMN04488079_11076</name>
</gene>
<feature type="transmembrane region" description="Helical" evidence="8">
    <location>
        <begin position="432"/>
        <end position="452"/>
    </location>
</feature>
<evidence type="ECO:0000256" key="5">
    <source>
        <dbReference type="ARBA" id="ARBA00022692"/>
    </source>
</evidence>
<evidence type="ECO:0000256" key="1">
    <source>
        <dbReference type="ARBA" id="ARBA00004651"/>
    </source>
</evidence>
<feature type="transmembrane region" description="Helical" evidence="8">
    <location>
        <begin position="918"/>
        <end position="938"/>
    </location>
</feature>
<dbReference type="PANTHER" id="PTHR32063">
    <property type="match status" value="1"/>
</dbReference>
<dbReference type="NCBIfam" id="TIGR00914">
    <property type="entry name" value="2A0601"/>
    <property type="match status" value="1"/>
</dbReference>
<evidence type="ECO:0000256" key="8">
    <source>
        <dbReference type="SAM" id="Phobius"/>
    </source>
</evidence>
<dbReference type="Pfam" id="PF00873">
    <property type="entry name" value="ACR_tran"/>
    <property type="match status" value="1"/>
</dbReference>
<dbReference type="STRING" id="45496.SAMN04488079_11076"/>
<dbReference type="Gene3D" id="3.30.70.1320">
    <property type="entry name" value="Multidrug efflux transporter AcrB pore domain like"/>
    <property type="match status" value="1"/>
</dbReference>
<evidence type="ECO:0000313" key="10">
    <source>
        <dbReference type="Proteomes" id="UP000198924"/>
    </source>
</evidence>
<dbReference type="GO" id="GO:0008324">
    <property type="term" value="F:monoatomic cation transmembrane transporter activity"/>
    <property type="evidence" value="ECO:0007669"/>
    <property type="project" value="InterPro"/>
</dbReference>
<dbReference type="SUPFAM" id="SSF82714">
    <property type="entry name" value="Multidrug efflux transporter AcrB TolC docking domain, DN and DC subdomains"/>
    <property type="match status" value="2"/>
</dbReference>
<dbReference type="Gene3D" id="3.30.2090.10">
    <property type="entry name" value="Multidrug efflux transporter AcrB TolC docking domain, DN and DC subdomains"/>
    <property type="match status" value="2"/>
</dbReference>
<dbReference type="Gene3D" id="3.30.70.1440">
    <property type="entry name" value="Multidrug efflux transporter AcrB pore domain"/>
    <property type="match status" value="1"/>
</dbReference>
<organism evidence="9 10">
    <name type="scientific">Methylophaga sulfidovorans</name>
    <dbReference type="NCBI Taxonomy" id="45496"/>
    <lineage>
        <taxon>Bacteria</taxon>
        <taxon>Pseudomonadati</taxon>
        <taxon>Pseudomonadota</taxon>
        <taxon>Gammaproteobacteria</taxon>
        <taxon>Thiotrichales</taxon>
        <taxon>Piscirickettsiaceae</taxon>
        <taxon>Methylophaga</taxon>
    </lineage>
</organism>
<dbReference type="PANTHER" id="PTHR32063:SF68">
    <property type="entry name" value="PROBALE CATION EFFLUX SYSTEM PROTEIN"/>
    <property type="match status" value="1"/>
</dbReference>
<keyword evidence="5 8" id="KW-0812">Transmembrane</keyword>
<keyword evidence="3" id="KW-0813">Transport</keyword>
<dbReference type="Gene3D" id="3.30.70.1430">
    <property type="entry name" value="Multidrug efflux transporter AcrB pore domain"/>
    <property type="match status" value="2"/>
</dbReference>
<feature type="transmembrane region" description="Helical" evidence="8">
    <location>
        <begin position="990"/>
        <end position="1013"/>
    </location>
</feature>
<comment type="subcellular location">
    <subcellularLocation>
        <location evidence="1">Cell membrane</location>
        <topology evidence="1">Multi-pass membrane protein</topology>
    </subcellularLocation>
</comment>
<dbReference type="Gene3D" id="1.20.1640.10">
    <property type="entry name" value="Multidrug efflux transporter AcrB transmembrane domain"/>
    <property type="match status" value="2"/>
</dbReference>
<feature type="transmembrane region" description="Helical" evidence="8">
    <location>
        <begin position="959"/>
        <end position="978"/>
    </location>
</feature>
<comment type="similarity">
    <text evidence="2">Belongs to the resistance-nodulation-cell division (RND) (TC 2.A.6) family.</text>
</comment>
<feature type="transmembrane region" description="Helical" evidence="8">
    <location>
        <begin position="358"/>
        <end position="377"/>
    </location>
</feature>
<dbReference type="EMBL" id="FOSH01000010">
    <property type="protein sequence ID" value="SFK41540.1"/>
    <property type="molecule type" value="Genomic_DNA"/>
</dbReference>
<feature type="transmembrane region" description="Helical" evidence="8">
    <location>
        <begin position="887"/>
        <end position="906"/>
    </location>
</feature>
<protein>
    <submittedName>
        <fullName evidence="9">Cobalt-zinc-cadmium resistance protein CzcA</fullName>
    </submittedName>
</protein>
<dbReference type="InterPro" id="IPR004763">
    <property type="entry name" value="CusA-like"/>
</dbReference>
<evidence type="ECO:0000256" key="7">
    <source>
        <dbReference type="ARBA" id="ARBA00023136"/>
    </source>
</evidence>